<dbReference type="PANTHER" id="PTHR46796">
    <property type="entry name" value="HTH-TYPE TRANSCRIPTIONAL ACTIVATOR RHAS-RELATED"/>
    <property type="match status" value="1"/>
</dbReference>
<comment type="caution">
    <text evidence="6">The sequence shown here is derived from an EMBL/GenBank/DDBJ whole genome shotgun (WGS) entry which is preliminary data.</text>
</comment>
<dbReference type="InterPro" id="IPR014710">
    <property type="entry name" value="RmlC-like_jellyroll"/>
</dbReference>
<evidence type="ECO:0000259" key="5">
    <source>
        <dbReference type="PROSITE" id="PS01124"/>
    </source>
</evidence>
<dbReference type="InParanoid" id="A0A146GAZ4"/>
<dbReference type="SUPFAM" id="SSF51215">
    <property type="entry name" value="Regulatory protein AraC"/>
    <property type="match status" value="1"/>
</dbReference>
<dbReference type="InterPro" id="IPR003313">
    <property type="entry name" value="AraC-bd"/>
</dbReference>
<feature type="domain" description="HTH araC/xylS-type" evidence="5">
    <location>
        <begin position="173"/>
        <end position="272"/>
    </location>
</feature>
<evidence type="ECO:0000256" key="1">
    <source>
        <dbReference type="ARBA" id="ARBA00023015"/>
    </source>
</evidence>
<evidence type="ECO:0000256" key="2">
    <source>
        <dbReference type="ARBA" id="ARBA00023125"/>
    </source>
</evidence>
<evidence type="ECO:0000313" key="6">
    <source>
        <dbReference type="EMBL" id="GAT34392.1"/>
    </source>
</evidence>
<dbReference type="Pfam" id="PF02311">
    <property type="entry name" value="AraC_binding"/>
    <property type="match status" value="1"/>
</dbReference>
<dbReference type="Gene3D" id="2.60.120.10">
    <property type="entry name" value="Jelly Rolls"/>
    <property type="match status" value="1"/>
</dbReference>
<evidence type="ECO:0000313" key="7">
    <source>
        <dbReference type="Proteomes" id="UP000076023"/>
    </source>
</evidence>
<dbReference type="Pfam" id="PF12833">
    <property type="entry name" value="HTH_18"/>
    <property type="match status" value="1"/>
</dbReference>
<gene>
    <name evidence="6" type="ORF">TSACC_22817</name>
</gene>
<dbReference type="EMBL" id="BDCO01000002">
    <property type="protein sequence ID" value="GAT34392.1"/>
    <property type="molecule type" value="Genomic_DNA"/>
</dbReference>
<keyword evidence="3" id="KW-0010">Activator</keyword>
<dbReference type="InterPro" id="IPR009057">
    <property type="entry name" value="Homeodomain-like_sf"/>
</dbReference>
<dbReference type="InterPro" id="IPR018062">
    <property type="entry name" value="HTH_AraC-typ_CS"/>
</dbReference>
<keyword evidence="4" id="KW-0804">Transcription</keyword>
<organism evidence="6 7">
    <name type="scientific">Terrimicrobium sacchariphilum</name>
    <dbReference type="NCBI Taxonomy" id="690879"/>
    <lineage>
        <taxon>Bacteria</taxon>
        <taxon>Pseudomonadati</taxon>
        <taxon>Verrucomicrobiota</taxon>
        <taxon>Terrimicrobiia</taxon>
        <taxon>Terrimicrobiales</taxon>
        <taxon>Terrimicrobiaceae</taxon>
        <taxon>Terrimicrobium</taxon>
    </lineage>
</organism>
<dbReference type="OrthoDB" id="9813413at2"/>
<dbReference type="Proteomes" id="UP000076023">
    <property type="component" value="Unassembled WGS sequence"/>
</dbReference>
<proteinExistence type="predicted"/>
<keyword evidence="7" id="KW-1185">Reference proteome</keyword>
<dbReference type="PANTHER" id="PTHR46796:SF2">
    <property type="entry name" value="TRANSCRIPTIONAL REGULATORY PROTEIN"/>
    <property type="match status" value="1"/>
</dbReference>
<dbReference type="GO" id="GO:0003700">
    <property type="term" value="F:DNA-binding transcription factor activity"/>
    <property type="evidence" value="ECO:0007669"/>
    <property type="project" value="InterPro"/>
</dbReference>
<dbReference type="AlphaFoldDB" id="A0A146GAZ4"/>
<reference evidence="7" key="1">
    <citation type="journal article" date="2017" name="Genome Announc.">
        <title>Draft Genome Sequence of Terrimicrobium sacchariphilum NM-5T, a Facultative Anaerobic Soil Bacterium of the Class Spartobacteria.</title>
        <authorList>
            <person name="Qiu Y.L."/>
            <person name="Tourlousse D.M."/>
            <person name="Matsuura N."/>
            <person name="Ohashi A."/>
            <person name="Sekiguchi Y."/>
        </authorList>
    </citation>
    <scope>NUCLEOTIDE SEQUENCE [LARGE SCALE GENOMIC DNA]</scope>
    <source>
        <strain evidence="7">NM-5</strain>
    </source>
</reference>
<dbReference type="InterPro" id="IPR018060">
    <property type="entry name" value="HTH_AraC"/>
</dbReference>
<dbReference type="PROSITE" id="PS01124">
    <property type="entry name" value="HTH_ARAC_FAMILY_2"/>
    <property type="match status" value="1"/>
</dbReference>
<dbReference type="STRING" id="690879.TSACC_22817"/>
<evidence type="ECO:0000256" key="4">
    <source>
        <dbReference type="ARBA" id="ARBA00023163"/>
    </source>
</evidence>
<dbReference type="InterPro" id="IPR037923">
    <property type="entry name" value="HTH-like"/>
</dbReference>
<sequence length="281" mass="31948">MLRSKKTSVYRFNHELPPALPLAVRSAGIYSLANGSLVEPPMRKWFAEIFWSVEGAGEFVLEKRRIRVERGEVFYLLPGEMHELRPLTPRWKYHWFTLDHPMSPQWLEAFGFVKRPLPAPQFPAATFDALRAALSEGTMKGDRQAAHYAHEILLAAMEGSLAPLARTHSSWVEACRKQLDERFADPLLNVSAIANEIGLHRSTLFRAFLAAHGMTPSHYLQNLRLHHAMELLKQTELPIKEVAVRSGLAGANYLGRLITRLSGMSPRQFRAAYRQGRMMHS</sequence>
<evidence type="ECO:0000256" key="3">
    <source>
        <dbReference type="ARBA" id="ARBA00023159"/>
    </source>
</evidence>
<dbReference type="Gene3D" id="1.10.10.60">
    <property type="entry name" value="Homeodomain-like"/>
    <property type="match status" value="1"/>
</dbReference>
<dbReference type="RefSeq" id="WP_075080025.1">
    <property type="nucleotide sequence ID" value="NZ_BDCO01000002.1"/>
</dbReference>
<keyword evidence="2 6" id="KW-0238">DNA-binding</keyword>
<accession>A0A146GAZ4</accession>
<dbReference type="SUPFAM" id="SSF46689">
    <property type="entry name" value="Homeodomain-like"/>
    <property type="match status" value="2"/>
</dbReference>
<dbReference type="InterPro" id="IPR050204">
    <property type="entry name" value="AraC_XylS_family_regulators"/>
</dbReference>
<dbReference type="PROSITE" id="PS00041">
    <property type="entry name" value="HTH_ARAC_FAMILY_1"/>
    <property type="match status" value="1"/>
</dbReference>
<name>A0A146GAZ4_TERSA</name>
<protein>
    <submittedName>
        <fullName evidence="6">AraC-type DNA-binding protein</fullName>
    </submittedName>
</protein>
<dbReference type="SMART" id="SM00342">
    <property type="entry name" value="HTH_ARAC"/>
    <property type="match status" value="1"/>
</dbReference>
<dbReference type="GO" id="GO:0043565">
    <property type="term" value="F:sequence-specific DNA binding"/>
    <property type="evidence" value="ECO:0007669"/>
    <property type="project" value="InterPro"/>
</dbReference>
<keyword evidence="1" id="KW-0805">Transcription regulation</keyword>